<dbReference type="CDD" id="cd03443">
    <property type="entry name" value="PaaI_thioesterase"/>
    <property type="match status" value="1"/>
</dbReference>
<evidence type="ECO:0000313" key="1">
    <source>
        <dbReference type="EMBL" id="KIW04864.1"/>
    </source>
</evidence>
<dbReference type="InterPro" id="IPR029069">
    <property type="entry name" value="HotDog_dom_sf"/>
</dbReference>
<sequence length="190" mass="20922">MDEVNISDEQYFRSIPWCQQLLADPAFAITGLKSRKVKDSNEDACFAETFNTPGTIPHCLAMYRVPSEPVAMIDEVRVLYHVGAKLDGNPHILHGGIQSFLLDEAMAKIPSFNKDREGGLTRRLTVTASLQVSFRKVATTPAVLLASAKTERRQGRKLHLSSVLQDGNGQVLATAEGVFVTVEPTVEERL</sequence>
<gene>
    <name evidence="1" type="ORF">PV09_04045</name>
</gene>
<dbReference type="VEuPathDB" id="FungiDB:PV09_04045"/>
<name>A0A0D2B0H3_9PEZI</name>
<dbReference type="AlphaFoldDB" id="A0A0D2B0H3"/>
<accession>A0A0D2B0H3</accession>
<proteinExistence type="predicted"/>
<dbReference type="EMBL" id="KN847539">
    <property type="protein sequence ID" value="KIW04864.1"/>
    <property type="molecule type" value="Genomic_DNA"/>
</dbReference>
<organism evidence="1 2">
    <name type="scientific">Verruconis gallopava</name>
    <dbReference type="NCBI Taxonomy" id="253628"/>
    <lineage>
        <taxon>Eukaryota</taxon>
        <taxon>Fungi</taxon>
        <taxon>Dikarya</taxon>
        <taxon>Ascomycota</taxon>
        <taxon>Pezizomycotina</taxon>
        <taxon>Dothideomycetes</taxon>
        <taxon>Pleosporomycetidae</taxon>
        <taxon>Venturiales</taxon>
        <taxon>Sympoventuriaceae</taxon>
        <taxon>Verruconis</taxon>
    </lineage>
</organism>
<dbReference type="PANTHER" id="PTHR47260:SF6">
    <property type="entry name" value="THIOESTERASE DOMAIN-CONTAINING PROTEIN"/>
    <property type="match status" value="1"/>
</dbReference>
<dbReference type="HOGENOM" id="CLU_052827_4_0_1"/>
<reference evidence="1 2" key="1">
    <citation type="submission" date="2015-01" db="EMBL/GenBank/DDBJ databases">
        <title>The Genome Sequence of Ochroconis gallopava CBS43764.</title>
        <authorList>
            <consortium name="The Broad Institute Genomics Platform"/>
            <person name="Cuomo C."/>
            <person name="de Hoog S."/>
            <person name="Gorbushina A."/>
            <person name="Stielow B."/>
            <person name="Teixiera M."/>
            <person name="Abouelleil A."/>
            <person name="Chapman S.B."/>
            <person name="Priest M."/>
            <person name="Young S.K."/>
            <person name="Wortman J."/>
            <person name="Nusbaum C."/>
            <person name="Birren B."/>
        </authorList>
    </citation>
    <scope>NUCLEOTIDE SEQUENCE [LARGE SCALE GENOMIC DNA]</scope>
    <source>
        <strain evidence="1 2">CBS 43764</strain>
    </source>
</reference>
<dbReference type="InParanoid" id="A0A0D2B0H3"/>
<evidence type="ECO:0000313" key="2">
    <source>
        <dbReference type="Proteomes" id="UP000053259"/>
    </source>
</evidence>
<evidence type="ECO:0008006" key="3">
    <source>
        <dbReference type="Google" id="ProtNLM"/>
    </source>
</evidence>
<dbReference type="SUPFAM" id="SSF54637">
    <property type="entry name" value="Thioesterase/thiol ester dehydrase-isomerase"/>
    <property type="match status" value="1"/>
</dbReference>
<protein>
    <recommendedName>
        <fullName evidence="3">Thioesterase domain-containing protein</fullName>
    </recommendedName>
</protein>
<dbReference type="Gene3D" id="3.10.129.10">
    <property type="entry name" value="Hotdog Thioesterase"/>
    <property type="match status" value="1"/>
</dbReference>
<dbReference type="OrthoDB" id="506431at2759"/>
<dbReference type="Proteomes" id="UP000053259">
    <property type="component" value="Unassembled WGS sequence"/>
</dbReference>
<dbReference type="PANTHER" id="PTHR47260">
    <property type="entry name" value="UPF0644 PROTEIN PB2B4.06"/>
    <property type="match status" value="1"/>
</dbReference>
<dbReference type="InterPro" id="IPR052061">
    <property type="entry name" value="PTE-AB_protein"/>
</dbReference>
<dbReference type="GeneID" id="27312018"/>
<keyword evidence="2" id="KW-1185">Reference proteome</keyword>
<dbReference type="RefSeq" id="XP_016214733.1">
    <property type="nucleotide sequence ID" value="XM_016357329.1"/>
</dbReference>